<dbReference type="Proteomes" id="UP000827872">
    <property type="component" value="Linkage Group LG06"/>
</dbReference>
<evidence type="ECO:0000313" key="2">
    <source>
        <dbReference type="Proteomes" id="UP000827872"/>
    </source>
</evidence>
<keyword evidence="2" id="KW-1185">Reference proteome</keyword>
<accession>A0ACB8FLP9</accession>
<reference evidence="1" key="1">
    <citation type="submission" date="2021-08" db="EMBL/GenBank/DDBJ databases">
        <title>The first chromosome-level gecko genome reveals the dynamic sex chromosomes of Neotropical dwarf geckos (Sphaerodactylidae: Sphaerodactylus).</title>
        <authorList>
            <person name="Pinto B.J."/>
            <person name="Keating S.E."/>
            <person name="Gamble T."/>
        </authorList>
    </citation>
    <scope>NUCLEOTIDE SEQUENCE</scope>
    <source>
        <strain evidence="1">TG3544</strain>
    </source>
</reference>
<protein>
    <submittedName>
        <fullName evidence="1">Uncharacterized protein</fullName>
    </submittedName>
</protein>
<name>A0ACB8FLP9_9SAUR</name>
<organism evidence="1 2">
    <name type="scientific">Sphaerodactylus townsendi</name>
    <dbReference type="NCBI Taxonomy" id="933632"/>
    <lineage>
        <taxon>Eukaryota</taxon>
        <taxon>Metazoa</taxon>
        <taxon>Chordata</taxon>
        <taxon>Craniata</taxon>
        <taxon>Vertebrata</taxon>
        <taxon>Euteleostomi</taxon>
        <taxon>Lepidosauria</taxon>
        <taxon>Squamata</taxon>
        <taxon>Bifurcata</taxon>
        <taxon>Gekkota</taxon>
        <taxon>Sphaerodactylidae</taxon>
        <taxon>Sphaerodactylus</taxon>
    </lineage>
</organism>
<evidence type="ECO:0000313" key="1">
    <source>
        <dbReference type="EMBL" id="KAH8006307.1"/>
    </source>
</evidence>
<proteinExistence type="predicted"/>
<sequence>MMLPACLSLGLLCLAIGPFLSGVDADQCPKYWMSYNGHCYGYFHQEMSWRQAQAHCQRQGANLASILDRSEHQAVADFLHRIQFDDEDVWFGLSTSNRNQGWVWADGSPTGYSSWDRFKPSSFLKNEHCALLEEDSGFMVWDNDSCYERNPFLCKL</sequence>
<gene>
    <name evidence="1" type="ORF">K3G42_001897</name>
</gene>
<dbReference type="EMBL" id="CM037619">
    <property type="protein sequence ID" value="KAH8006307.1"/>
    <property type="molecule type" value="Genomic_DNA"/>
</dbReference>
<comment type="caution">
    <text evidence="1">The sequence shown here is derived from an EMBL/GenBank/DDBJ whole genome shotgun (WGS) entry which is preliminary data.</text>
</comment>